<dbReference type="Pfam" id="PF22435">
    <property type="entry name" value="MRM3-like_sub_bind"/>
    <property type="match status" value="1"/>
</dbReference>
<dbReference type="RefSeq" id="WP_170009866.1">
    <property type="nucleotide sequence ID" value="NZ_JABCRE010000002.1"/>
</dbReference>
<dbReference type="EMBL" id="JABCRE010000002">
    <property type="protein sequence ID" value="NMW30855.1"/>
    <property type="molecule type" value="Genomic_DNA"/>
</dbReference>
<organism evidence="5 6">
    <name type="scientific">Pontixanthobacter rizhaonensis</name>
    <dbReference type="NCBI Taxonomy" id="2730337"/>
    <lineage>
        <taxon>Bacteria</taxon>
        <taxon>Pseudomonadati</taxon>
        <taxon>Pseudomonadota</taxon>
        <taxon>Alphaproteobacteria</taxon>
        <taxon>Sphingomonadales</taxon>
        <taxon>Erythrobacteraceae</taxon>
        <taxon>Pontixanthobacter</taxon>
    </lineage>
</organism>
<dbReference type="SUPFAM" id="SSF75217">
    <property type="entry name" value="alpha/beta knot"/>
    <property type="match status" value="1"/>
</dbReference>
<dbReference type="InterPro" id="IPR013123">
    <property type="entry name" value="SpoU_subst-bd"/>
</dbReference>
<dbReference type="Gene3D" id="3.30.1330.30">
    <property type="match status" value="1"/>
</dbReference>
<keyword evidence="3 5" id="KW-0808">Transferase</keyword>
<keyword evidence="6" id="KW-1185">Reference proteome</keyword>
<sequence length="283" mass="30292">MPFDTGTGAGGSFSARREITGFSNPTVKYLRSLREKKHRKREGKFLAEGLRLLTDARECGHIPQMLVMAAKRDPHPLLSQLEQAVADAGGEIIETSADILTKITGKDNPQAVVGMFAEFDTSLAALERDRGDIWLVAQALRDPGNLGTMLRTCDAVGAGGLILIDDCADPFSVEAVRASMGAVFTQQIGQATWDDFSAWLRADHGGRAGQLVAASLRDAVDYRGAPYCAPCFIMVGNESRGLPAEYEDACDLRVTMPMKGRADSLNAAVAGAVLAYEVLASLD</sequence>
<dbReference type="InterPro" id="IPR029026">
    <property type="entry name" value="tRNA_m1G_MTases_N"/>
</dbReference>
<dbReference type="Gene3D" id="3.40.1280.10">
    <property type="match status" value="1"/>
</dbReference>
<dbReference type="GO" id="GO:0032259">
    <property type="term" value="P:methylation"/>
    <property type="evidence" value="ECO:0007669"/>
    <property type="project" value="UniProtKB-KW"/>
</dbReference>
<dbReference type="InterPro" id="IPR001537">
    <property type="entry name" value="SpoU_MeTrfase"/>
</dbReference>
<evidence type="ECO:0000256" key="1">
    <source>
        <dbReference type="ARBA" id="ARBA00007228"/>
    </source>
</evidence>
<dbReference type="InterPro" id="IPR029064">
    <property type="entry name" value="Ribosomal_eL30-like_sf"/>
</dbReference>
<evidence type="ECO:0000313" key="5">
    <source>
        <dbReference type="EMBL" id="NMW30855.1"/>
    </source>
</evidence>
<dbReference type="InterPro" id="IPR029028">
    <property type="entry name" value="Alpha/beta_knot_MTases"/>
</dbReference>
<dbReference type="PANTHER" id="PTHR43191">
    <property type="entry name" value="RRNA METHYLTRANSFERASE 3"/>
    <property type="match status" value="1"/>
</dbReference>
<dbReference type="SUPFAM" id="SSF55315">
    <property type="entry name" value="L30e-like"/>
    <property type="match status" value="1"/>
</dbReference>
<evidence type="ECO:0000256" key="2">
    <source>
        <dbReference type="ARBA" id="ARBA00022603"/>
    </source>
</evidence>
<evidence type="ECO:0000256" key="3">
    <source>
        <dbReference type="ARBA" id="ARBA00022679"/>
    </source>
</evidence>
<dbReference type="GO" id="GO:0008173">
    <property type="term" value="F:RNA methyltransferase activity"/>
    <property type="evidence" value="ECO:0007669"/>
    <property type="project" value="InterPro"/>
</dbReference>
<keyword evidence="2 5" id="KW-0489">Methyltransferase</keyword>
<accession>A0A848QKY9</accession>
<comment type="caution">
    <text evidence="5">The sequence shown here is derived from an EMBL/GenBank/DDBJ whole genome shotgun (WGS) entry which is preliminary data.</text>
</comment>
<evidence type="ECO:0000313" key="6">
    <source>
        <dbReference type="Proteomes" id="UP000561181"/>
    </source>
</evidence>
<gene>
    <name evidence="5" type="ORF">HKD42_02130</name>
</gene>
<protein>
    <submittedName>
        <fullName evidence="5">RNA methyltransferase</fullName>
    </submittedName>
</protein>
<dbReference type="GO" id="GO:0003723">
    <property type="term" value="F:RNA binding"/>
    <property type="evidence" value="ECO:0007669"/>
    <property type="project" value="InterPro"/>
</dbReference>
<dbReference type="Pfam" id="PF00588">
    <property type="entry name" value="SpoU_methylase"/>
    <property type="match status" value="1"/>
</dbReference>
<dbReference type="PANTHER" id="PTHR43191:SF2">
    <property type="entry name" value="RRNA METHYLTRANSFERASE 3, MITOCHONDRIAL"/>
    <property type="match status" value="1"/>
</dbReference>
<dbReference type="GO" id="GO:0006396">
    <property type="term" value="P:RNA processing"/>
    <property type="evidence" value="ECO:0007669"/>
    <property type="project" value="InterPro"/>
</dbReference>
<dbReference type="GO" id="GO:0005737">
    <property type="term" value="C:cytoplasm"/>
    <property type="evidence" value="ECO:0007669"/>
    <property type="project" value="UniProtKB-ARBA"/>
</dbReference>
<dbReference type="AlphaFoldDB" id="A0A848QKY9"/>
<comment type="similarity">
    <text evidence="1">Belongs to the class IV-like SAM-binding methyltransferase superfamily. RNA methyltransferase TrmH family.</text>
</comment>
<evidence type="ECO:0000259" key="4">
    <source>
        <dbReference type="SMART" id="SM00967"/>
    </source>
</evidence>
<reference evidence="5 6" key="1">
    <citation type="submission" date="2020-04" db="EMBL/GenBank/DDBJ databases">
        <authorList>
            <person name="Liu A."/>
        </authorList>
    </citation>
    <scope>NUCLEOTIDE SEQUENCE [LARGE SCALE GENOMIC DNA]</scope>
    <source>
        <strain evidence="5 6">RZ02</strain>
    </source>
</reference>
<dbReference type="Proteomes" id="UP000561181">
    <property type="component" value="Unassembled WGS sequence"/>
</dbReference>
<proteinExistence type="inferred from homology"/>
<dbReference type="InterPro" id="IPR053888">
    <property type="entry name" value="MRM3-like_sub_bind"/>
</dbReference>
<name>A0A848QKY9_9SPHN</name>
<dbReference type="InterPro" id="IPR051259">
    <property type="entry name" value="rRNA_Methyltransferase"/>
</dbReference>
<dbReference type="CDD" id="cd18095">
    <property type="entry name" value="SpoU-like_rRNA-MTase"/>
    <property type="match status" value="1"/>
</dbReference>
<feature type="domain" description="RNA 2-O ribose methyltransferase substrate binding" evidence="4">
    <location>
        <begin position="46"/>
        <end position="122"/>
    </location>
</feature>
<dbReference type="SMART" id="SM00967">
    <property type="entry name" value="SpoU_sub_bind"/>
    <property type="match status" value="1"/>
</dbReference>